<proteinExistence type="predicted"/>
<comment type="caution">
    <text evidence="1">The sequence shown here is derived from an EMBL/GenBank/DDBJ whole genome shotgun (WGS) entry which is preliminary data.</text>
</comment>
<organism evidence="1 2">
    <name type="scientific">Catharanthus roseus</name>
    <name type="common">Madagascar periwinkle</name>
    <name type="synonym">Vinca rosea</name>
    <dbReference type="NCBI Taxonomy" id="4058"/>
    <lineage>
        <taxon>Eukaryota</taxon>
        <taxon>Viridiplantae</taxon>
        <taxon>Streptophyta</taxon>
        <taxon>Embryophyta</taxon>
        <taxon>Tracheophyta</taxon>
        <taxon>Spermatophyta</taxon>
        <taxon>Magnoliopsida</taxon>
        <taxon>eudicotyledons</taxon>
        <taxon>Gunneridae</taxon>
        <taxon>Pentapetalae</taxon>
        <taxon>asterids</taxon>
        <taxon>lamiids</taxon>
        <taxon>Gentianales</taxon>
        <taxon>Apocynaceae</taxon>
        <taxon>Rauvolfioideae</taxon>
        <taxon>Vinceae</taxon>
        <taxon>Catharanthinae</taxon>
        <taxon>Catharanthus</taxon>
    </lineage>
</organism>
<protein>
    <submittedName>
        <fullName evidence="1">Uncharacterized protein</fullName>
    </submittedName>
</protein>
<name>A0ACC0ASH2_CATRO</name>
<evidence type="ECO:0000313" key="2">
    <source>
        <dbReference type="Proteomes" id="UP001060085"/>
    </source>
</evidence>
<sequence>MTSHTFPYSLPLLIIVFIIFFFAVTCNGQVPANKTFKFINEGPFGNEGDFTYLAEAEYGATYRPIHTDIYNFYEIPFRLCFYNTTPNSYIFGIRAGIPDDNELMRWVWDANRNLPVRENASLNFGRDGNLVLADVDGTIVWQTGTSNKGIVGIKLTPNGNLVLFDKKGKYIWQSFDYPSDTLFVGMSIRRCINKLISRTSDSIGSDGKYSLLLDDGGFNLYMNNSGHPLKYNGWPGNWGRTVKFAIERVDSTVDQLVLYIYLNSIPGSDAFPKIPDGIQVLTKVNYNATFTFFRLESNGNIKAYSYYDKPRFNRWSETFSFFSNYYEEECRLPSKCGSYGLCQKGMCVACPSPKGLLGWSESSCEPPKLKPCGTKVPKGDYYKLVGVQHFLSGPNINGGIGNFGEGPMPVEACREKCTKDCQCKGFIYKEDLCMCLVVPVLGTLYKGDSNSTAYIKYTK</sequence>
<reference evidence="2" key="1">
    <citation type="journal article" date="2023" name="Nat. Plants">
        <title>Single-cell RNA sequencing provides a high-resolution roadmap for understanding the multicellular compartmentation of specialized metabolism.</title>
        <authorList>
            <person name="Sun S."/>
            <person name="Shen X."/>
            <person name="Li Y."/>
            <person name="Li Y."/>
            <person name="Wang S."/>
            <person name="Li R."/>
            <person name="Zhang H."/>
            <person name="Shen G."/>
            <person name="Guo B."/>
            <person name="Wei J."/>
            <person name="Xu J."/>
            <person name="St-Pierre B."/>
            <person name="Chen S."/>
            <person name="Sun C."/>
        </authorList>
    </citation>
    <scope>NUCLEOTIDE SEQUENCE [LARGE SCALE GENOMIC DNA]</scope>
</reference>
<dbReference type="EMBL" id="CM044705">
    <property type="protein sequence ID" value="KAI5662393.1"/>
    <property type="molecule type" value="Genomic_DNA"/>
</dbReference>
<evidence type="ECO:0000313" key="1">
    <source>
        <dbReference type="EMBL" id="KAI5662393.1"/>
    </source>
</evidence>
<dbReference type="Proteomes" id="UP001060085">
    <property type="component" value="Linkage Group LG05"/>
</dbReference>
<gene>
    <name evidence="1" type="ORF">M9H77_21716</name>
</gene>
<accession>A0ACC0ASH2</accession>
<keyword evidence="2" id="KW-1185">Reference proteome</keyword>